<dbReference type="PROSITE" id="PS51186">
    <property type="entry name" value="GNAT"/>
    <property type="match status" value="1"/>
</dbReference>
<accession>A0A1I1XFR7</accession>
<keyword evidence="2" id="KW-0012">Acyltransferase</keyword>
<dbReference type="EMBL" id="FOMR01000007">
    <property type="protein sequence ID" value="SFE04230.1"/>
    <property type="molecule type" value="Genomic_DNA"/>
</dbReference>
<proteinExistence type="predicted"/>
<dbReference type="InterPro" id="IPR050276">
    <property type="entry name" value="MshD_Acetyltransferase"/>
</dbReference>
<evidence type="ECO:0000313" key="3">
    <source>
        <dbReference type="Proteomes" id="UP000199474"/>
    </source>
</evidence>
<protein>
    <submittedName>
        <fullName evidence="2">L-amino acid N-acyltransferase YncA</fullName>
    </submittedName>
</protein>
<gene>
    <name evidence="2" type="ORF">SAMN05216238_107172</name>
</gene>
<dbReference type="GO" id="GO:0016747">
    <property type="term" value="F:acyltransferase activity, transferring groups other than amino-acyl groups"/>
    <property type="evidence" value="ECO:0007669"/>
    <property type="project" value="InterPro"/>
</dbReference>
<feature type="domain" description="N-acetyltransferase" evidence="1">
    <location>
        <begin position="2"/>
        <end position="161"/>
    </location>
</feature>
<dbReference type="InterPro" id="IPR016181">
    <property type="entry name" value="Acyl_CoA_acyltransferase"/>
</dbReference>
<dbReference type="PANTHER" id="PTHR43617">
    <property type="entry name" value="L-AMINO ACID N-ACETYLTRANSFERASE"/>
    <property type="match status" value="1"/>
</dbReference>
<sequence>MMNIRKATQGDAAGIAKVHIDSWRTTYKNIVPDDYLDSLNYEERKKRWKQIVYEGIVYVAEHDGKIVGFSSGGKEREGKYNHYDGELYAIYILKEYQGKGIGKKLVKPIVDELTKAGFRSMLVWVLKDNDATYFYENLGGEYVDSAVITICSAALKEIAYGWPDINALRQNVI</sequence>
<organism evidence="2 3">
    <name type="scientific">Lentibacillus persicus</name>
    <dbReference type="NCBI Taxonomy" id="640948"/>
    <lineage>
        <taxon>Bacteria</taxon>
        <taxon>Bacillati</taxon>
        <taxon>Bacillota</taxon>
        <taxon>Bacilli</taxon>
        <taxon>Bacillales</taxon>
        <taxon>Bacillaceae</taxon>
        <taxon>Lentibacillus</taxon>
    </lineage>
</organism>
<keyword evidence="2" id="KW-0808">Transferase</keyword>
<reference evidence="3" key="1">
    <citation type="submission" date="2016-10" db="EMBL/GenBank/DDBJ databases">
        <authorList>
            <person name="Varghese N."/>
            <person name="Submissions S."/>
        </authorList>
    </citation>
    <scope>NUCLEOTIDE SEQUENCE [LARGE SCALE GENOMIC DNA]</scope>
    <source>
        <strain evidence="3">DSM 22530</strain>
    </source>
</reference>
<keyword evidence="3" id="KW-1185">Reference proteome</keyword>
<evidence type="ECO:0000313" key="2">
    <source>
        <dbReference type="EMBL" id="SFE04230.1"/>
    </source>
</evidence>
<dbReference type="AlphaFoldDB" id="A0A1I1XFR7"/>
<dbReference type="PANTHER" id="PTHR43617:SF30">
    <property type="entry name" value="HISTONE ACETYLTRANSFERASE"/>
    <property type="match status" value="1"/>
</dbReference>
<dbReference type="InterPro" id="IPR000182">
    <property type="entry name" value="GNAT_dom"/>
</dbReference>
<evidence type="ECO:0000259" key="1">
    <source>
        <dbReference type="PROSITE" id="PS51186"/>
    </source>
</evidence>
<dbReference type="Proteomes" id="UP000199474">
    <property type="component" value="Unassembled WGS sequence"/>
</dbReference>
<dbReference type="Pfam" id="PF00583">
    <property type="entry name" value="Acetyltransf_1"/>
    <property type="match status" value="1"/>
</dbReference>
<dbReference type="SUPFAM" id="SSF55729">
    <property type="entry name" value="Acyl-CoA N-acyltransferases (Nat)"/>
    <property type="match status" value="1"/>
</dbReference>
<dbReference type="STRING" id="640948.SAMN05216238_107172"/>
<dbReference type="CDD" id="cd04301">
    <property type="entry name" value="NAT_SF"/>
    <property type="match status" value="1"/>
</dbReference>
<name>A0A1I1XFR7_9BACI</name>
<dbReference type="Gene3D" id="3.40.630.30">
    <property type="match status" value="1"/>
</dbReference>